<dbReference type="GeneID" id="37276065"/>
<keyword evidence="12 19" id="KW-1133">Transmembrane helix</keyword>
<comment type="cofactor">
    <cofactor evidence="19">
        <name>heme b</name>
        <dbReference type="ChEBI" id="CHEBI:60344"/>
    </cofactor>
    <text evidence="19">Binds 2 heme groups non-covalently.</text>
</comment>
<evidence type="ECO:0000256" key="13">
    <source>
        <dbReference type="ARBA" id="ARBA00023004"/>
    </source>
</evidence>
<evidence type="ECO:0000256" key="1">
    <source>
        <dbReference type="ARBA" id="ARBA00002566"/>
    </source>
</evidence>
<dbReference type="InterPro" id="IPR005798">
    <property type="entry name" value="Cyt_b/b6_C"/>
</dbReference>
<dbReference type="SUPFAM" id="SSF81648">
    <property type="entry name" value="a domain/subunit of cytochrome bc1 complex (Ubiquinol-cytochrome c reductase)"/>
    <property type="match status" value="1"/>
</dbReference>
<dbReference type="GO" id="GO:0045275">
    <property type="term" value="C:respiratory chain complex III"/>
    <property type="evidence" value="ECO:0007669"/>
    <property type="project" value="InterPro"/>
</dbReference>
<comment type="subunit">
    <text evidence="3">The main subunits of complex b-c1 are: cytochrome b, cytochrome c1 and the Rieske protein.</text>
</comment>
<keyword evidence="16 19" id="KW-0472">Membrane</keyword>
<dbReference type="Pfam" id="PF00032">
    <property type="entry name" value="Cytochrom_B_C"/>
    <property type="match status" value="1"/>
</dbReference>
<dbReference type="RefSeq" id="YP_009478338.1">
    <property type="nucleotide sequence ID" value="NC_037481.1"/>
</dbReference>
<name>A0A343VUM1_9CRUS</name>
<evidence type="ECO:0000256" key="12">
    <source>
        <dbReference type="ARBA" id="ARBA00022989"/>
    </source>
</evidence>
<keyword evidence="9 18" id="KW-0479">Metal-binding</keyword>
<keyword evidence="6 18" id="KW-0349">Heme</keyword>
<feature type="binding site" description="axial binding residue" evidence="18">
    <location>
        <position position="183"/>
    </location>
    <ligand>
        <name>heme b</name>
        <dbReference type="ChEBI" id="CHEBI:60344"/>
        <label>b562</label>
    </ligand>
    <ligandPart>
        <name>Fe</name>
        <dbReference type="ChEBI" id="CHEBI:18248"/>
    </ligandPart>
</feature>
<reference evidence="22" key="1">
    <citation type="journal article" date="2018" name="Hydrobiologia">
        <title>The complete mitochondrial genome of Gammarus roeselii (Crustacea, Amphipoda): insights into mitogenome plasticity and evolution.</title>
        <authorList>
            <person name="Cormier A."/>
            <person name="Wattier R."/>
            <person name="Teixeira M."/>
            <person name="Rigaud T."/>
            <person name="Cordaux R."/>
        </authorList>
    </citation>
    <scope>NUCLEOTIDE SEQUENCE</scope>
</reference>
<evidence type="ECO:0000256" key="16">
    <source>
        <dbReference type="ARBA" id="ARBA00023136"/>
    </source>
</evidence>
<feature type="binding site" description="axial binding residue" evidence="18">
    <location>
        <position position="84"/>
    </location>
    <ligand>
        <name>heme b</name>
        <dbReference type="ChEBI" id="CHEBI:60344"/>
        <label>b562</label>
    </ligand>
    <ligandPart>
        <name>Fe</name>
        <dbReference type="ChEBI" id="CHEBI:18248"/>
    </ligandPart>
</feature>
<evidence type="ECO:0000256" key="15">
    <source>
        <dbReference type="ARBA" id="ARBA00023128"/>
    </source>
</evidence>
<comment type="similarity">
    <text evidence="19">Belongs to the cytochrome b family.</text>
</comment>
<feature type="transmembrane region" description="Helical" evidence="19">
    <location>
        <begin position="348"/>
        <end position="370"/>
    </location>
</feature>
<sequence length="378" mass="42621">MTKTIMSSNSLMKTFSMTLVKLPTPLNISTMWNFGSLLSLCLIIQIVSGLLLSSSYSPGIETSFPLMTMTMETMDKSWLIRYIHANGASLFFACLYIHIGRGIFYGSMLYKHVWSVGVTILILVMATAFLGYVLPVNQMSFWGASVITNLFSQIPYLGPTIVEYVWGGVSVHTMTIMRFFTFHFILPFIVLAMVIVHITFLHQTGSSNPLGLTSNSMKISFNSFLSLKDLLGVLLISTLFLTLVLGHPLLLGDDENFNAANAAVTPQHIQPEWYFLFAYAILRSIPNKLGGVMALAFSVLILYTMTLTFNSKMKTTSFYPLNTMLFWSFVVTVALLTWIGMRPVQEPYIMTGQILTVMYFSFFMVNPLMFKLWDKLTY</sequence>
<comment type="function">
    <text evidence="1 19">Component of the ubiquinol-cytochrome c reductase complex (complex III or cytochrome b-c1 complex) that is part of the mitochondrial respiratory chain. The b-c1 complex mediates electron transfer from ubiquinol to cytochrome c. Contributes to the generation of a proton gradient across the mitochondrial membrane that is then used for ATP synthesis.</text>
</comment>
<keyword evidence="7 19" id="KW-0679">Respiratory chain</keyword>
<dbReference type="PANTHER" id="PTHR19271:SF16">
    <property type="entry name" value="CYTOCHROME B"/>
    <property type="match status" value="1"/>
</dbReference>
<keyword evidence="10" id="KW-0999">Mitochondrion inner membrane</keyword>
<evidence type="ECO:0000256" key="7">
    <source>
        <dbReference type="ARBA" id="ARBA00022660"/>
    </source>
</evidence>
<dbReference type="InterPro" id="IPR048259">
    <property type="entry name" value="Cytochrome_b_N_euk/bac"/>
</dbReference>
<dbReference type="PROSITE" id="PS51003">
    <property type="entry name" value="CYTB_CTER"/>
    <property type="match status" value="1"/>
</dbReference>
<dbReference type="PANTHER" id="PTHR19271">
    <property type="entry name" value="CYTOCHROME B"/>
    <property type="match status" value="1"/>
</dbReference>
<comment type="subcellular location">
    <subcellularLocation>
        <location evidence="2">Mitochondrion inner membrane</location>
        <topology evidence="2">Multi-pass membrane protein</topology>
    </subcellularLocation>
</comment>
<evidence type="ECO:0000256" key="11">
    <source>
        <dbReference type="ARBA" id="ARBA00022982"/>
    </source>
</evidence>
<evidence type="ECO:0000259" key="20">
    <source>
        <dbReference type="PROSITE" id="PS51002"/>
    </source>
</evidence>
<dbReference type="InterPro" id="IPR048260">
    <property type="entry name" value="Cytochrome_b_C_euk/bac"/>
</dbReference>
<dbReference type="InterPro" id="IPR016174">
    <property type="entry name" value="Di-haem_cyt_TM"/>
</dbReference>
<keyword evidence="14" id="KW-0830">Ubiquinone</keyword>
<dbReference type="AlphaFoldDB" id="A0A343VUM1"/>
<evidence type="ECO:0000256" key="17">
    <source>
        <dbReference type="PIRSR" id="PIRSR038885-1"/>
    </source>
</evidence>
<accession>A0A343VUM1</accession>
<evidence type="ECO:0000259" key="21">
    <source>
        <dbReference type="PROSITE" id="PS51003"/>
    </source>
</evidence>
<gene>
    <name evidence="22" type="primary">cytb</name>
</gene>
<evidence type="ECO:0000256" key="5">
    <source>
        <dbReference type="ARBA" id="ARBA00022448"/>
    </source>
</evidence>
<feature type="binding site" description="axial binding residue" evidence="18">
    <location>
        <position position="197"/>
    </location>
    <ligand>
        <name>heme b</name>
        <dbReference type="ChEBI" id="CHEBI:60344"/>
        <label>b566</label>
    </ligand>
    <ligandPart>
        <name>Fe</name>
        <dbReference type="ChEBI" id="CHEBI:18248"/>
    </ligandPart>
</feature>
<dbReference type="GO" id="GO:0016491">
    <property type="term" value="F:oxidoreductase activity"/>
    <property type="evidence" value="ECO:0007669"/>
    <property type="project" value="UniProtKB-UniRule"/>
</dbReference>
<dbReference type="CDD" id="cd00284">
    <property type="entry name" value="Cytochrome_b_N"/>
    <property type="match status" value="1"/>
</dbReference>
<feature type="transmembrane region" description="Helical" evidence="19">
    <location>
        <begin position="289"/>
        <end position="309"/>
    </location>
</feature>
<keyword evidence="11 19" id="KW-0249">Electron transport</keyword>
<evidence type="ECO:0000256" key="14">
    <source>
        <dbReference type="ARBA" id="ARBA00023075"/>
    </source>
</evidence>
<dbReference type="InterPro" id="IPR030689">
    <property type="entry name" value="Cytochrome_b"/>
</dbReference>
<feature type="transmembrane region" description="Helical" evidence="19">
    <location>
        <begin position="230"/>
        <end position="251"/>
    </location>
</feature>
<feature type="domain" description="Cytochrome b/b6 N-terminal region profile" evidence="20">
    <location>
        <begin position="2"/>
        <end position="210"/>
    </location>
</feature>
<evidence type="ECO:0000256" key="6">
    <source>
        <dbReference type="ARBA" id="ARBA00022617"/>
    </source>
</evidence>
<keyword evidence="13 18" id="KW-0408">Iron</keyword>
<dbReference type="InterPro" id="IPR027387">
    <property type="entry name" value="Cytb/b6-like_sf"/>
</dbReference>
<organism evidence="22">
    <name type="scientific">Gammarus roeselii</name>
    <dbReference type="NCBI Taxonomy" id="1080772"/>
    <lineage>
        <taxon>Eukaryota</taxon>
        <taxon>Metazoa</taxon>
        <taxon>Ecdysozoa</taxon>
        <taxon>Arthropoda</taxon>
        <taxon>Crustacea</taxon>
        <taxon>Multicrustacea</taxon>
        <taxon>Malacostraca</taxon>
        <taxon>Eumalacostraca</taxon>
        <taxon>Peracarida</taxon>
        <taxon>Amphipoda</taxon>
        <taxon>Senticaudata</taxon>
        <taxon>Gammarida</taxon>
        <taxon>Gammaridira</taxon>
        <taxon>Gammaroidea</taxon>
        <taxon>Gammaridae</taxon>
        <taxon>Gammarus</taxon>
    </lineage>
</organism>
<dbReference type="PROSITE" id="PS51002">
    <property type="entry name" value="CYTB_NTER"/>
    <property type="match status" value="1"/>
</dbReference>
<dbReference type="GO" id="GO:0006122">
    <property type="term" value="P:mitochondrial electron transport, ubiquinol to cytochrome c"/>
    <property type="evidence" value="ECO:0007669"/>
    <property type="project" value="TreeGrafter"/>
</dbReference>
<dbReference type="InterPro" id="IPR036150">
    <property type="entry name" value="Cyt_b/b6_C_sf"/>
</dbReference>
<feature type="transmembrane region" description="Helical" evidence="19">
    <location>
        <begin position="321"/>
        <end position="341"/>
    </location>
</feature>
<evidence type="ECO:0000256" key="2">
    <source>
        <dbReference type="ARBA" id="ARBA00004448"/>
    </source>
</evidence>
<feature type="transmembrane region" description="Helical" evidence="19">
    <location>
        <begin position="112"/>
        <end position="134"/>
    </location>
</feature>
<geneLocation type="mitochondrion" evidence="22"/>
<feature type="binding site" evidence="17">
    <location>
        <position position="202"/>
    </location>
    <ligand>
        <name>a ubiquinone</name>
        <dbReference type="ChEBI" id="CHEBI:16389"/>
    </ligand>
</feature>
<dbReference type="GO" id="GO:0008121">
    <property type="term" value="F:quinol-cytochrome-c reductase activity"/>
    <property type="evidence" value="ECO:0007669"/>
    <property type="project" value="InterPro"/>
</dbReference>
<proteinExistence type="inferred from homology"/>
<evidence type="ECO:0000313" key="22">
    <source>
        <dbReference type="EMBL" id="AVP50043.1"/>
    </source>
</evidence>
<dbReference type="CDD" id="cd00290">
    <property type="entry name" value="cytochrome_b_C"/>
    <property type="match status" value="1"/>
</dbReference>
<feature type="transmembrane region" description="Helical" evidence="19">
    <location>
        <begin position="83"/>
        <end position="100"/>
    </location>
</feature>
<evidence type="ECO:0000256" key="4">
    <source>
        <dbReference type="ARBA" id="ARBA00013531"/>
    </source>
</evidence>
<dbReference type="EMBL" id="MG779536">
    <property type="protein sequence ID" value="AVP50043.1"/>
    <property type="molecule type" value="Genomic_DNA"/>
</dbReference>
<dbReference type="Gene3D" id="1.20.810.10">
    <property type="entry name" value="Cytochrome Bc1 Complex, Chain C"/>
    <property type="match status" value="1"/>
</dbReference>
<comment type="cofactor">
    <cofactor evidence="18">
        <name>heme</name>
        <dbReference type="ChEBI" id="CHEBI:30413"/>
    </cofactor>
    <text evidence="18">Binds 2 heme groups non-covalently.</text>
</comment>
<dbReference type="SUPFAM" id="SSF81342">
    <property type="entry name" value="Transmembrane di-heme cytochromes"/>
    <property type="match status" value="1"/>
</dbReference>
<evidence type="ECO:0000256" key="9">
    <source>
        <dbReference type="ARBA" id="ARBA00022723"/>
    </source>
</evidence>
<feature type="binding site" description="axial binding residue" evidence="18">
    <location>
        <position position="98"/>
    </location>
    <ligand>
        <name>heme b</name>
        <dbReference type="ChEBI" id="CHEBI:60344"/>
        <label>b566</label>
    </ligand>
    <ligandPart>
        <name>Fe</name>
        <dbReference type="ChEBI" id="CHEBI:18248"/>
    </ligandPart>
</feature>
<dbReference type="GO" id="GO:0005743">
    <property type="term" value="C:mitochondrial inner membrane"/>
    <property type="evidence" value="ECO:0007669"/>
    <property type="project" value="UniProtKB-SubCell"/>
</dbReference>
<keyword evidence="15 19" id="KW-0496">Mitochondrion</keyword>
<dbReference type="InterPro" id="IPR005797">
    <property type="entry name" value="Cyt_b/b6_N"/>
</dbReference>
<feature type="domain" description="Cytochrome b/b6 C-terminal region profile" evidence="21">
    <location>
        <begin position="211"/>
        <end position="378"/>
    </location>
</feature>
<dbReference type="Pfam" id="PF00033">
    <property type="entry name" value="Cytochrome_B"/>
    <property type="match status" value="1"/>
</dbReference>
<evidence type="ECO:0000256" key="10">
    <source>
        <dbReference type="ARBA" id="ARBA00022792"/>
    </source>
</evidence>
<feature type="transmembrane region" description="Helical" evidence="19">
    <location>
        <begin position="179"/>
        <end position="200"/>
    </location>
</feature>
<keyword evidence="5 19" id="KW-0813">Transport</keyword>
<evidence type="ECO:0000256" key="3">
    <source>
        <dbReference type="ARBA" id="ARBA00011649"/>
    </source>
</evidence>
<evidence type="ECO:0000256" key="19">
    <source>
        <dbReference type="RuleBase" id="RU362117"/>
    </source>
</evidence>
<dbReference type="PIRSF" id="PIRSF038885">
    <property type="entry name" value="COB"/>
    <property type="match status" value="1"/>
</dbReference>
<evidence type="ECO:0000256" key="8">
    <source>
        <dbReference type="ARBA" id="ARBA00022692"/>
    </source>
</evidence>
<protein>
    <recommendedName>
        <fullName evidence="4 19">Cytochrome b</fullName>
    </recommendedName>
</protein>
<evidence type="ECO:0000256" key="18">
    <source>
        <dbReference type="PIRSR" id="PIRSR038885-2"/>
    </source>
</evidence>
<keyword evidence="8 19" id="KW-0812">Transmembrane</keyword>
<dbReference type="GO" id="GO:0046872">
    <property type="term" value="F:metal ion binding"/>
    <property type="evidence" value="ECO:0007669"/>
    <property type="project" value="UniProtKB-UniRule"/>
</dbReference>